<dbReference type="AlphaFoldDB" id="A0A7K0DTU2"/>
<gene>
    <name evidence="1" type="ORF">NRB56_47750</name>
</gene>
<dbReference type="Gene3D" id="3.30.530.20">
    <property type="match status" value="1"/>
</dbReference>
<dbReference type="InterPro" id="IPR019587">
    <property type="entry name" value="Polyketide_cyclase/dehydratase"/>
</dbReference>
<evidence type="ECO:0000313" key="1">
    <source>
        <dbReference type="EMBL" id="MQY29185.1"/>
    </source>
</evidence>
<name>A0A7K0DTU2_9NOCA</name>
<keyword evidence="2" id="KW-1185">Reference proteome</keyword>
<dbReference type="Proteomes" id="UP000431401">
    <property type="component" value="Unassembled WGS sequence"/>
</dbReference>
<proteinExistence type="predicted"/>
<dbReference type="EMBL" id="WEGI01000010">
    <property type="protein sequence ID" value="MQY29185.1"/>
    <property type="molecule type" value="Genomic_DNA"/>
</dbReference>
<evidence type="ECO:0008006" key="3">
    <source>
        <dbReference type="Google" id="ProtNLM"/>
    </source>
</evidence>
<dbReference type="InterPro" id="IPR023393">
    <property type="entry name" value="START-like_dom_sf"/>
</dbReference>
<comment type="caution">
    <text evidence="1">The sequence shown here is derived from an EMBL/GenBank/DDBJ whole genome shotgun (WGS) entry which is preliminary data.</text>
</comment>
<dbReference type="Pfam" id="PF10604">
    <property type="entry name" value="Polyketide_cyc2"/>
    <property type="match status" value="1"/>
</dbReference>
<dbReference type="CDD" id="cd07814">
    <property type="entry name" value="SRPBCC_CalC_Aha1-like"/>
    <property type="match status" value="1"/>
</dbReference>
<organism evidence="1 2">
    <name type="scientific">Nocardia aurantia</name>
    <dbReference type="NCBI Taxonomy" id="2585199"/>
    <lineage>
        <taxon>Bacteria</taxon>
        <taxon>Bacillati</taxon>
        <taxon>Actinomycetota</taxon>
        <taxon>Actinomycetes</taxon>
        <taxon>Mycobacteriales</taxon>
        <taxon>Nocardiaceae</taxon>
        <taxon>Nocardia</taxon>
    </lineage>
</organism>
<dbReference type="RefSeq" id="WP_194290956.1">
    <property type="nucleotide sequence ID" value="NZ_WEGI01000010.1"/>
</dbReference>
<evidence type="ECO:0000313" key="2">
    <source>
        <dbReference type="Proteomes" id="UP000431401"/>
    </source>
</evidence>
<reference evidence="1 2" key="1">
    <citation type="submission" date="2019-10" db="EMBL/GenBank/DDBJ databases">
        <title>Nocardia macrotermitis sp. nov. and Nocardia aurantia sp. nov., isolated from the gut of fungus growing-termite Macrotermes natalensis.</title>
        <authorList>
            <person name="Benndorf R."/>
            <person name="Schwitalla J."/>
            <person name="Martin K."/>
            <person name="De Beer W."/>
            <person name="Kaster A.-K."/>
            <person name="Vollmers J."/>
            <person name="Poulsen M."/>
            <person name="Beemelmanns C."/>
        </authorList>
    </citation>
    <scope>NUCLEOTIDE SEQUENCE [LARGE SCALE GENOMIC DNA]</scope>
    <source>
        <strain evidence="1 2">RB56</strain>
    </source>
</reference>
<protein>
    <recommendedName>
        <fullName evidence="3">Polyketide cyclase</fullName>
    </recommendedName>
</protein>
<sequence length="158" mass="16695">MGSIAITKHLPAAVEGLFDAIARPATWARWSGFHRDFVGEPPERLYSGASLVSTVTLLGVTGEVRWTVSAAAEPNLMVLSGRGKASTACEFTYLLRPVAGGTELTAGGDFRGPFLTGYVSKALEQHGREQLGEALDRLAALVGPVPAATDPSSERRQT</sequence>
<accession>A0A7K0DTU2</accession>
<dbReference type="SUPFAM" id="SSF55961">
    <property type="entry name" value="Bet v1-like"/>
    <property type="match status" value="1"/>
</dbReference>